<keyword evidence="2" id="KW-1185">Reference proteome</keyword>
<name>A0A1T4VPL1_9BACT</name>
<dbReference type="STRING" id="1121442.SAMN02745702_00679"/>
<gene>
    <name evidence="1" type="ORF">SAMN02745702_00679</name>
</gene>
<sequence length="153" mass="16770">MNNEEIRIMELHGKGYCCTQIMLVLMLENMQRENPDLIRAMQGLCMGGGDCSGTCGILTGGLCALSMLLGKGTDFDESHEQLPMLQEMFRDWFVTKVHALHAGIRCEDILGPGCTGPNPLECGSLLSEAYVKLIEILQENSIDPTEGKESNGF</sequence>
<dbReference type="NCBIfam" id="NF045669">
    <property type="entry name" value="DVU1555_fam_CGA"/>
    <property type="match status" value="1"/>
</dbReference>
<dbReference type="Pfam" id="PF09719">
    <property type="entry name" value="C_GCAxxG_C_C"/>
    <property type="match status" value="1"/>
</dbReference>
<evidence type="ECO:0000313" key="1">
    <source>
        <dbReference type="EMBL" id="SKA66788.1"/>
    </source>
</evidence>
<organism evidence="1 2">
    <name type="scientific">Desulfobaculum bizertense DSM 18034</name>
    <dbReference type="NCBI Taxonomy" id="1121442"/>
    <lineage>
        <taxon>Bacteria</taxon>
        <taxon>Pseudomonadati</taxon>
        <taxon>Thermodesulfobacteriota</taxon>
        <taxon>Desulfovibrionia</taxon>
        <taxon>Desulfovibrionales</taxon>
        <taxon>Desulfovibrionaceae</taxon>
        <taxon>Desulfobaculum</taxon>
    </lineage>
</organism>
<dbReference type="InterPro" id="IPR010181">
    <property type="entry name" value="CGCAxxGCC_motif"/>
</dbReference>
<dbReference type="AlphaFoldDB" id="A0A1T4VPL1"/>
<dbReference type="OrthoDB" id="163426at2"/>
<accession>A0A1T4VPL1</accession>
<dbReference type="EMBL" id="FUYA01000002">
    <property type="protein sequence ID" value="SKA66788.1"/>
    <property type="molecule type" value="Genomic_DNA"/>
</dbReference>
<proteinExistence type="predicted"/>
<dbReference type="RefSeq" id="WP_078683992.1">
    <property type="nucleotide sequence ID" value="NZ_FUYA01000002.1"/>
</dbReference>
<dbReference type="Proteomes" id="UP000189733">
    <property type="component" value="Unassembled WGS sequence"/>
</dbReference>
<reference evidence="1 2" key="1">
    <citation type="submission" date="2017-02" db="EMBL/GenBank/DDBJ databases">
        <authorList>
            <person name="Peterson S.W."/>
        </authorList>
    </citation>
    <scope>NUCLEOTIDE SEQUENCE [LARGE SCALE GENOMIC DNA]</scope>
    <source>
        <strain evidence="1 2">DSM 18034</strain>
    </source>
</reference>
<protein>
    <submittedName>
        <fullName evidence="1">Putative redox-active protein (C_GCAxxG_C_C)</fullName>
    </submittedName>
</protein>
<evidence type="ECO:0000313" key="2">
    <source>
        <dbReference type="Proteomes" id="UP000189733"/>
    </source>
</evidence>